<evidence type="ECO:0000256" key="1">
    <source>
        <dbReference type="SAM" id="MobiDB-lite"/>
    </source>
</evidence>
<protein>
    <submittedName>
        <fullName evidence="3">Uncharacterized protein</fullName>
    </submittedName>
</protein>
<comment type="caution">
    <text evidence="3">The sequence shown here is derived from an EMBL/GenBank/DDBJ whole genome shotgun (WGS) entry which is preliminary data.</text>
</comment>
<feature type="compositionally biased region" description="Basic and acidic residues" evidence="1">
    <location>
        <begin position="93"/>
        <end position="106"/>
    </location>
</feature>
<dbReference type="EMBL" id="JPUA01000037">
    <property type="protein sequence ID" value="OWV28303.1"/>
    <property type="molecule type" value="Genomic_DNA"/>
</dbReference>
<feature type="transmembrane region" description="Helical" evidence="2">
    <location>
        <begin position="12"/>
        <end position="31"/>
    </location>
</feature>
<proteinExistence type="predicted"/>
<accession>A0A246RVX4</accession>
<evidence type="ECO:0000256" key="2">
    <source>
        <dbReference type="SAM" id="Phobius"/>
    </source>
</evidence>
<reference evidence="3 4" key="1">
    <citation type="submission" date="2014-08" db="EMBL/GenBank/DDBJ databases">
        <title>Draft genome sequence of a novel L-asparaginase producing marine bacterium, Halomonas campaniensis.</title>
        <authorList>
            <person name="Sundarakrishnan B."/>
            <person name="Moushumi Priya A."/>
            <person name="Raman G."/>
            <person name="Sakthivel N."/>
            <person name="Park S."/>
            <person name="Jayachandran S."/>
        </authorList>
    </citation>
    <scope>NUCLEOTIDE SEQUENCE [LARGE SCALE GENOMIC DNA]</scope>
    <source>
        <strain evidence="3 4">SK03</strain>
    </source>
</reference>
<evidence type="ECO:0000313" key="4">
    <source>
        <dbReference type="Proteomes" id="UP000197334"/>
    </source>
</evidence>
<keyword evidence="4" id="KW-1185">Reference proteome</keyword>
<keyword evidence="2" id="KW-0812">Transmembrane</keyword>
<name>A0A246RVX4_9GAMM</name>
<dbReference type="RefSeq" id="WP_088701602.1">
    <property type="nucleotide sequence ID" value="NZ_JPUA01000037.1"/>
</dbReference>
<organism evidence="3 4">
    <name type="scientific">Halomonas campaniensis</name>
    <dbReference type="NCBI Taxonomy" id="213554"/>
    <lineage>
        <taxon>Bacteria</taxon>
        <taxon>Pseudomonadati</taxon>
        <taxon>Pseudomonadota</taxon>
        <taxon>Gammaproteobacteria</taxon>
        <taxon>Oceanospirillales</taxon>
        <taxon>Halomonadaceae</taxon>
        <taxon>Halomonas</taxon>
    </lineage>
</organism>
<dbReference type="OrthoDB" id="6181469at2"/>
<keyword evidence="2" id="KW-1133">Transmembrane helix</keyword>
<dbReference type="Proteomes" id="UP000197334">
    <property type="component" value="Unassembled WGS sequence"/>
</dbReference>
<gene>
    <name evidence="3" type="ORF">JI62_18470</name>
</gene>
<dbReference type="AlphaFoldDB" id="A0A246RVX4"/>
<sequence>MEWLNDNAQAISAVASICTLFVWIFYAQLLYNGYVRQRRPRVIINRGKGIGVDAICLISNMSSEAIYIQHLVAALHTQKGSYSLDVVEYQQHRGEEQREAQQKGEPPETSYRTHQGPLASGDYLNIQSFGDIVNQVKEYWEIDDKQLQEQNIQLEIRVIAIYGSEDMPTGASRTFNLDLNASPNHQLIPASVDTDRLNSRGQRKRVLEWAKEIETHKAR</sequence>
<keyword evidence="2" id="KW-0472">Membrane</keyword>
<evidence type="ECO:0000313" key="3">
    <source>
        <dbReference type="EMBL" id="OWV28303.1"/>
    </source>
</evidence>
<feature type="region of interest" description="Disordered" evidence="1">
    <location>
        <begin position="93"/>
        <end position="116"/>
    </location>
</feature>